<feature type="compositionally biased region" description="Basic and acidic residues" evidence="1">
    <location>
        <begin position="117"/>
        <end position="130"/>
    </location>
</feature>
<reference evidence="2 3" key="1">
    <citation type="journal article" date="2015" name="Genome Biol. Evol.">
        <title>Comparative Genomics of a Bacterivorous Green Alga Reveals Evolutionary Causalities and Consequences of Phago-Mixotrophic Mode of Nutrition.</title>
        <authorList>
            <person name="Burns J.A."/>
            <person name="Paasch A."/>
            <person name="Narechania A."/>
            <person name="Kim E."/>
        </authorList>
    </citation>
    <scope>NUCLEOTIDE SEQUENCE [LARGE SCALE GENOMIC DNA]</scope>
    <source>
        <strain evidence="2 3">PLY_AMNH</strain>
    </source>
</reference>
<sequence>MGGGGEEGLGGGGRKWVAELRVDWVEGERKRRVVEEREDWVKGREATGGGGEGGLGGGGGSDGWWREEDWVEGRKRLAEEERAEEERAEAGAEGRACGGSGVRSGGGSYGTARAYHKQSEQKYAKAEVRHMSRSSSCAHTGEEALQQLDTRKYEDIDLHSLLILHTAGQG</sequence>
<dbReference type="AlphaFoldDB" id="A0AAE0ETX5"/>
<feature type="compositionally biased region" description="Gly residues" evidence="1">
    <location>
        <begin position="96"/>
        <end position="109"/>
    </location>
</feature>
<organism evidence="2 3">
    <name type="scientific">Cymbomonas tetramitiformis</name>
    <dbReference type="NCBI Taxonomy" id="36881"/>
    <lineage>
        <taxon>Eukaryota</taxon>
        <taxon>Viridiplantae</taxon>
        <taxon>Chlorophyta</taxon>
        <taxon>Pyramimonadophyceae</taxon>
        <taxon>Pyramimonadales</taxon>
        <taxon>Pyramimonadaceae</taxon>
        <taxon>Cymbomonas</taxon>
    </lineage>
</organism>
<dbReference type="Proteomes" id="UP001190700">
    <property type="component" value="Unassembled WGS sequence"/>
</dbReference>
<protein>
    <submittedName>
        <fullName evidence="2">Uncharacterized protein</fullName>
    </submittedName>
</protein>
<evidence type="ECO:0000313" key="2">
    <source>
        <dbReference type="EMBL" id="KAK3239902.1"/>
    </source>
</evidence>
<name>A0AAE0ETX5_9CHLO</name>
<proteinExistence type="predicted"/>
<feature type="region of interest" description="Disordered" evidence="1">
    <location>
        <begin position="39"/>
        <end position="140"/>
    </location>
</feature>
<feature type="compositionally biased region" description="Basic and acidic residues" evidence="1">
    <location>
        <begin position="64"/>
        <end position="92"/>
    </location>
</feature>
<feature type="compositionally biased region" description="Gly residues" evidence="1">
    <location>
        <begin position="46"/>
        <end position="62"/>
    </location>
</feature>
<dbReference type="EMBL" id="LGRX02033791">
    <property type="protein sequence ID" value="KAK3239902.1"/>
    <property type="molecule type" value="Genomic_DNA"/>
</dbReference>
<evidence type="ECO:0000313" key="3">
    <source>
        <dbReference type="Proteomes" id="UP001190700"/>
    </source>
</evidence>
<keyword evidence="3" id="KW-1185">Reference proteome</keyword>
<accession>A0AAE0ETX5</accession>
<evidence type="ECO:0000256" key="1">
    <source>
        <dbReference type="SAM" id="MobiDB-lite"/>
    </source>
</evidence>
<comment type="caution">
    <text evidence="2">The sequence shown here is derived from an EMBL/GenBank/DDBJ whole genome shotgun (WGS) entry which is preliminary data.</text>
</comment>
<gene>
    <name evidence="2" type="ORF">CYMTET_50200</name>
</gene>